<dbReference type="RefSeq" id="WP_276657023.1">
    <property type="nucleotide sequence ID" value="NZ_SSFD01000050.1"/>
</dbReference>
<dbReference type="InterPro" id="IPR000055">
    <property type="entry name" value="Restrct_endonuc_typeI_TRD"/>
</dbReference>
<protein>
    <recommendedName>
        <fullName evidence="4">Type I restriction modification DNA specificity domain-containing protein</fullName>
    </recommendedName>
</protein>
<dbReference type="Gene3D" id="3.90.220.20">
    <property type="entry name" value="DNA methylase specificity domains"/>
    <property type="match status" value="2"/>
</dbReference>
<dbReference type="Pfam" id="PF01420">
    <property type="entry name" value="Methylase_S"/>
    <property type="match status" value="1"/>
</dbReference>
<organism evidence="5 6">
    <name type="scientific">Thauera aminoaromatica</name>
    <dbReference type="NCBI Taxonomy" id="164330"/>
    <lineage>
        <taxon>Bacteria</taxon>
        <taxon>Pseudomonadati</taxon>
        <taxon>Pseudomonadota</taxon>
        <taxon>Betaproteobacteria</taxon>
        <taxon>Rhodocyclales</taxon>
        <taxon>Zoogloeaceae</taxon>
        <taxon>Thauera</taxon>
    </lineage>
</organism>
<dbReference type="SUPFAM" id="SSF116734">
    <property type="entry name" value="DNA methylase specificity domain"/>
    <property type="match status" value="2"/>
</dbReference>
<evidence type="ECO:0000313" key="6">
    <source>
        <dbReference type="Proteomes" id="UP000321192"/>
    </source>
</evidence>
<dbReference type="GO" id="GO:0003677">
    <property type="term" value="F:DNA binding"/>
    <property type="evidence" value="ECO:0007669"/>
    <property type="project" value="UniProtKB-KW"/>
</dbReference>
<dbReference type="InterPro" id="IPR052021">
    <property type="entry name" value="Type-I_RS_S_subunit"/>
</dbReference>
<keyword evidence="3" id="KW-0238">DNA-binding</keyword>
<comment type="caution">
    <text evidence="5">The sequence shown here is derived from an EMBL/GenBank/DDBJ whole genome shotgun (WGS) entry which is preliminary data.</text>
</comment>
<comment type="similarity">
    <text evidence="1">Belongs to the type-I restriction system S methylase family.</text>
</comment>
<dbReference type="GO" id="GO:0009307">
    <property type="term" value="P:DNA restriction-modification system"/>
    <property type="evidence" value="ECO:0007669"/>
    <property type="project" value="UniProtKB-KW"/>
</dbReference>
<dbReference type="CDD" id="cd17253">
    <property type="entry name" value="RMtype1_S_Eco933I-TRD2-CR2_like"/>
    <property type="match status" value="1"/>
</dbReference>
<accession>A0A5C7T2U8</accession>
<proteinExistence type="inferred from homology"/>
<dbReference type="PANTHER" id="PTHR30408">
    <property type="entry name" value="TYPE-1 RESTRICTION ENZYME ECOKI SPECIFICITY PROTEIN"/>
    <property type="match status" value="1"/>
</dbReference>
<name>A0A5C7T2U8_THASP</name>
<feature type="domain" description="Type I restriction modification DNA specificity" evidence="4">
    <location>
        <begin position="230"/>
        <end position="413"/>
    </location>
</feature>
<evidence type="ECO:0000256" key="1">
    <source>
        <dbReference type="ARBA" id="ARBA00010923"/>
    </source>
</evidence>
<dbReference type="PANTHER" id="PTHR30408:SF12">
    <property type="entry name" value="TYPE I RESTRICTION ENZYME MJAVIII SPECIFICITY SUBUNIT"/>
    <property type="match status" value="1"/>
</dbReference>
<dbReference type="EMBL" id="SSFD01000050">
    <property type="protein sequence ID" value="TXH90020.1"/>
    <property type="molecule type" value="Genomic_DNA"/>
</dbReference>
<keyword evidence="2" id="KW-0680">Restriction system</keyword>
<evidence type="ECO:0000313" key="5">
    <source>
        <dbReference type="EMBL" id="TXH90020.1"/>
    </source>
</evidence>
<evidence type="ECO:0000259" key="4">
    <source>
        <dbReference type="Pfam" id="PF01420"/>
    </source>
</evidence>
<reference evidence="5 6" key="1">
    <citation type="submission" date="2018-09" db="EMBL/GenBank/DDBJ databases">
        <title>Metagenome Assembled Genomes from an Advanced Water Purification Facility.</title>
        <authorList>
            <person name="Stamps B.W."/>
            <person name="Spear J.R."/>
        </authorList>
    </citation>
    <scope>NUCLEOTIDE SEQUENCE [LARGE SCALE GENOMIC DNA]</scope>
    <source>
        <strain evidence="5">Bin_27_1</strain>
    </source>
</reference>
<dbReference type="Proteomes" id="UP000321192">
    <property type="component" value="Unassembled WGS sequence"/>
</dbReference>
<dbReference type="AlphaFoldDB" id="A0A5C7T2U8"/>
<evidence type="ECO:0000256" key="3">
    <source>
        <dbReference type="ARBA" id="ARBA00023125"/>
    </source>
</evidence>
<dbReference type="InterPro" id="IPR044946">
    <property type="entry name" value="Restrct_endonuc_typeI_TRD_sf"/>
</dbReference>
<gene>
    <name evidence="5" type="ORF">E6Q80_03780</name>
</gene>
<sequence length="437" mass="49492">MTGRRPYQEYKAASIPWLATIPKNWEVQPLFSAASERKVKNLGMRERNLLSLSYGQIVRRDINSNEGLLPESFETYQIVDRGDIVLRMTDLQNDQRSLRSALVRERGIITSAYIAVRPQSINPCFLDYLMRAYDVQKVFYAMGGGLRQSLKFEELRRLRLVIPSQPEQIGIVRFLDRETTRIDTLIAKKTRFIELLKEKRQAVITKAVTKGLDDSVEMKDSGVVWIGSLPIHWQMKRLKHIAKVQTGIAKGKDNAGKKTISVPYLRVANVQDGHLLLEDVATMEIPQEDLARYSLQCGDVLMNEGGDFDKLGRGHVWNDEITPCVHQNHVFAVRPYGVSSEWLNAFTSSRVAQFYFMGRSKQSTNLASISSTNLMELPVPVPPQREQVLIVESLKRSTDKLAALTARTERSIELLKEHRAALITAAVTGKIDVREAA</sequence>
<evidence type="ECO:0000256" key="2">
    <source>
        <dbReference type="ARBA" id="ARBA00022747"/>
    </source>
</evidence>